<evidence type="ECO:0000256" key="8">
    <source>
        <dbReference type="PROSITE-ProRule" id="PRU10133"/>
    </source>
</evidence>
<evidence type="ECO:0000256" key="6">
    <source>
        <dbReference type="ARBA" id="ARBA00072431"/>
    </source>
</evidence>
<dbReference type="OMA" id="THLRGQF"/>
<dbReference type="AlphaFoldDB" id="A0A0L0HRS6"/>
<evidence type="ECO:0000259" key="10">
    <source>
        <dbReference type="PROSITE" id="PS50030"/>
    </source>
</evidence>
<dbReference type="GO" id="GO:0016050">
    <property type="term" value="P:vesicle organization"/>
    <property type="evidence" value="ECO:0007669"/>
    <property type="project" value="EnsemblFungi"/>
</dbReference>
<comment type="similarity">
    <text evidence="9">Belongs to the ubiquitin-conjugating enzyme family.</text>
</comment>
<dbReference type="Gene3D" id="1.10.8.10">
    <property type="entry name" value="DNA helicase RuvA subunit, C-terminal domain"/>
    <property type="match status" value="1"/>
</dbReference>
<dbReference type="SMART" id="SM00165">
    <property type="entry name" value="UBA"/>
    <property type="match status" value="1"/>
</dbReference>
<dbReference type="InParanoid" id="A0A0L0HRS6"/>
<evidence type="ECO:0000256" key="3">
    <source>
        <dbReference type="ARBA" id="ARBA00022741"/>
    </source>
</evidence>
<dbReference type="GO" id="GO:0005524">
    <property type="term" value="F:ATP binding"/>
    <property type="evidence" value="ECO:0007669"/>
    <property type="project" value="UniProtKB-UniRule"/>
</dbReference>
<dbReference type="Pfam" id="PF00179">
    <property type="entry name" value="UQ_con"/>
    <property type="match status" value="1"/>
</dbReference>
<dbReference type="InterPro" id="IPR009060">
    <property type="entry name" value="UBA-like_sf"/>
</dbReference>
<dbReference type="OrthoDB" id="9993688at2759"/>
<dbReference type="InterPro" id="IPR015940">
    <property type="entry name" value="UBA"/>
</dbReference>
<evidence type="ECO:0000256" key="9">
    <source>
        <dbReference type="RuleBase" id="RU362109"/>
    </source>
</evidence>
<evidence type="ECO:0000256" key="4">
    <source>
        <dbReference type="ARBA" id="ARBA00022786"/>
    </source>
</evidence>
<dbReference type="CDD" id="cd23800">
    <property type="entry name" value="UBCc_UBE2K"/>
    <property type="match status" value="1"/>
</dbReference>
<dbReference type="InterPro" id="IPR023313">
    <property type="entry name" value="UBQ-conjugating_AS"/>
</dbReference>
<reference evidence="12 13" key="1">
    <citation type="submission" date="2009-08" db="EMBL/GenBank/DDBJ databases">
        <title>The Genome Sequence of Spizellomyces punctatus strain DAOM BR117.</title>
        <authorList>
            <consortium name="The Broad Institute Genome Sequencing Platform"/>
            <person name="Russ C."/>
            <person name="Cuomo C."/>
            <person name="Shea T."/>
            <person name="Young S.K."/>
            <person name="Zeng Q."/>
            <person name="Koehrsen M."/>
            <person name="Haas B."/>
            <person name="Borodovsky M."/>
            <person name="Guigo R."/>
            <person name="Alvarado L."/>
            <person name="Berlin A."/>
            <person name="Bochicchio J."/>
            <person name="Borenstein D."/>
            <person name="Chapman S."/>
            <person name="Chen Z."/>
            <person name="Engels R."/>
            <person name="Freedman E."/>
            <person name="Gellesch M."/>
            <person name="Goldberg J."/>
            <person name="Griggs A."/>
            <person name="Gujja S."/>
            <person name="Heiman D."/>
            <person name="Hepburn T."/>
            <person name="Howarth C."/>
            <person name="Jen D."/>
            <person name="Larson L."/>
            <person name="Lewis B."/>
            <person name="Mehta T."/>
            <person name="Park D."/>
            <person name="Pearson M."/>
            <person name="Roberts A."/>
            <person name="Saif S."/>
            <person name="Shenoy N."/>
            <person name="Sisk P."/>
            <person name="Stolte C."/>
            <person name="Sykes S."/>
            <person name="Thomson T."/>
            <person name="Walk T."/>
            <person name="White J."/>
            <person name="Yandava C."/>
            <person name="Burger G."/>
            <person name="Gray M.W."/>
            <person name="Holland P.W.H."/>
            <person name="King N."/>
            <person name="Lang F.B.F."/>
            <person name="Roger A.J."/>
            <person name="Ruiz-Trillo I."/>
            <person name="Lander E."/>
            <person name="Nusbaum C."/>
        </authorList>
    </citation>
    <scope>NUCLEOTIDE SEQUENCE [LARGE SCALE GENOMIC DNA]</scope>
    <source>
        <strain evidence="12 13">DAOM BR117</strain>
    </source>
</reference>
<dbReference type="GeneID" id="27684927"/>
<evidence type="ECO:0000259" key="11">
    <source>
        <dbReference type="PROSITE" id="PS50127"/>
    </source>
</evidence>
<protein>
    <recommendedName>
        <fullName evidence="6">Ubiquitin-conjugating enzyme E2 1</fullName>
        <ecNumber evidence="1">2.3.2.23</ecNumber>
    </recommendedName>
    <alternativeName>
        <fullName evidence="7">E2 ubiquitin-conjugating enzyme 1</fullName>
    </alternativeName>
</protein>
<keyword evidence="2" id="KW-0808">Transferase</keyword>
<keyword evidence="3 9" id="KW-0547">Nucleotide-binding</keyword>
<accession>A0A0L0HRS6</accession>
<dbReference type="InterPro" id="IPR000608">
    <property type="entry name" value="UBC"/>
</dbReference>
<evidence type="ECO:0000256" key="5">
    <source>
        <dbReference type="ARBA" id="ARBA00022840"/>
    </source>
</evidence>
<evidence type="ECO:0000313" key="12">
    <source>
        <dbReference type="EMBL" id="KND03792.1"/>
    </source>
</evidence>
<dbReference type="SMART" id="SM00212">
    <property type="entry name" value="UBCc"/>
    <property type="match status" value="1"/>
</dbReference>
<dbReference type="PANTHER" id="PTHR24068">
    <property type="entry name" value="UBIQUITIN-CONJUGATING ENZYME E2"/>
    <property type="match status" value="1"/>
</dbReference>
<evidence type="ECO:0000256" key="2">
    <source>
        <dbReference type="ARBA" id="ARBA00022679"/>
    </source>
</evidence>
<feature type="domain" description="UBA" evidence="10">
    <location>
        <begin position="167"/>
        <end position="207"/>
    </location>
</feature>
<dbReference type="GO" id="GO:0006511">
    <property type="term" value="P:ubiquitin-dependent protein catabolic process"/>
    <property type="evidence" value="ECO:0007669"/>
    <property type="project" value="EnsemblFungi"/>
</dbReference>
<dbReference type="PROSITE" id="PS50030">
    <property type="entry name" value="UBA"/>
    <property type="match status" value="1"/>
</dbReference>
<dbReference type="FunCoup" id="A0A0L0HRS6">
    <property type="interactions" value="913"/>
</dbReference>
<dbReference type="Gene3D" id="3.10.110.10">
    <property type="entry name" value="Ubiquitin Conjugating Enzyme"/>
    <property type="match status" value="1"/>
</dbReference>
<dbReference type="PROSITE" id="PS00183">
    <property type="entry name" value="UBC_1"/>
    <property type="match status" value="1"/>
</dbReference>
<evidence type="ECO:0000256" key="7">
    <source>
        <dbReference type="ARBA" id="ARBA00077197"/>
    </source>
</evidence>
<evidence type="ECO:0000313" key="13">
    <source>
        <dbReference type="Proteomes" id="UP000053201"/>
    </source>
</evidence>
<feature type="active site" description="Glycyl thioester intermediate" evidence="8">
    <location>
        <position position="87"/>
    </location>
</feature>
<dbReference type="eggNOG" id="KOG0418">
    <property type="taxonomic scope" value="Eukaryota"/>
</dbReference>
<dbReference type="Pfam" id="PF00627">
    <property type="entry name" value="UBA"/>
    <property type="match status" value="1"/>
</dbReference>
<dbReference type="GO" id="GO:0070628">
    <property type="term" value="F:proteasome binding"/>
    <property type="evidence" value="ECO:0007669"/>
    <property type="project" value="EnsemblFungi"/>
</dbReference>
<dbReference type="GO" id="GO:0061631">
    <property type="term" value="F:ubiquitin conjugating enzyme activity"/>
    <property type="evidence" value="ECO:0007669"/>
    <property type="project" value="UniProtKB-EC"/>
</dbReference>
<dbReference type="GO" id="GO:0036503">
    <property type="term" value="P:ERAD pathway"/>
    <property type="evidence" value="ECO:0007669"/>
    <property type="project" value="EnsemblFungi"/>
</dbReference>
<name>A0A0L0HRS6_SPIPD</name>
<feature type="domain" description="UBC core" evidence="11">
    <location>
        <begin position="2"/>
        <end position="149"/>
    </location>
</feature>
<dbReference type="Proteomes" id="UP000053201">
    <property type="component" value="Unassembled WGS sequence"/>
</dbReference>
<keyword evidence="4 9" id="KW-0833">Ubl conjugation pathway</keyword>
<proteinExistence type="inferred from homology"/>
<dbReference type="InterPro" id="IPR016135">
    <property type="entry name" value="UBQ-conjugating_enzyme/RWD"/>
</dbReference>
<gene>
    <name evidence="12" type="ORF">SPPG_01248</name>
</gene>
<dbReference type="SUPFAM" id="SSF46934">
    <property type="entry name" value="UBA-like"/>
    <property type="match status" value="1"/>
</dbReference>
<dbReference type="STRING" id="645134.A0A0L0HRS6"/>
<dbReference type="FunFam" id="3.10.110.10:FF:000037">
    <property type="entry name" value="ubiquitin-conjugating enzyme E2 27"/>
    <property type="match status" value="1"/>
</dbReference>
<dbReference type="RefSeq" id="XP_016611831.1">
    <property type="nucleotide sequence ID" value="XM_016749576.1"/>
</dbReference>
<evidence type="ECO:0000256" key="1">
    <source>
        <dbReference type="ARBA" id="ARBA00012486"/>
    </source>
</evidence>
<sequence length="210" mass="23044">MPDARRIEREIRQVQSDKTANVYVQVVGDNLCRLKGMIAGPQGSPYEGGQFLVDIELPDDYPFKPPKMRFETPVYHPNISSQTGAICLDILKDEWSPVLTLKTVLISLQSLLCDPAPDNPQDAEVAKHYLSARADFEKTAREWTQIHAIGGSSVDQIGKTVGVDEVGLDQGSISRVCEMGFERGLVVKALRQFEGDEGQAVEAILSGTIS</sequence>
<dbReference type="PROSITE" id="PS50127">
    <property type="entry name" value="UBC_2"/>
    <property type="match status" value="1"/>
</dbReference>
<dbReference type="EC" id="2.3.2.23" evidence="1"/>
<organism evidence="12 13">
    <name type="scientific">Spizellomyces punctatus (strain DAOM BR117)</name>
    <dbReference type="NCBI Taxonomy" id="645134"/>
    <lineage>
        <taxon>Eukaryota</taxon>
        <taxon>Fungi</taxon>
        <taxon>Fungi incertae sedis</taxon>
        <taxon>Chytridiomycota</taxon>
        <taxon>Chytridiomycota incertae sedis</taxon>
        <taxon>Chytridiomycetes</taxon>
        <taxon>Spizellomycetales</taxon>
        <taxon>Spizellomycetaceae</taxon>
        <taxon>Spizellomyces</taxon>
    </lineage>
</organism>
<dbReference type="SUPFAM" id="SSF54495">
    <property type="entry name" value="UBC-like"/>
    <property type="match status" value="1"/>
</dbReference>
<dbReference type="VEuPathDB" id="FungiDB:SPPG_01248"/>
<keyword evidence="13" id="KW-1185">Reference proteome</keyword>
<keyword evidence="5 9" id="KW-0067">ATP-binding</keyword>
<dbReference type="EMBL" id="KQ257451">
    <property type="protein sequence ID" value="KND03792.1"/>
    <property type="molecule type" value="Genomic_DNA"/>
</dbReference>